<reference evidence="11" key="1">
    <citation type="journal article" date="2019" name="Int. J. Syst. Evol. Microbiol.">
        <title>The Global Catalogue of Microorganisms (GCM) 10K type strain sequencing project: providing services to taxonomists for standard genome sequencing and annotation.</title>
        <authorList>
            <consortium name="The Broad Institute Genomics Platform"/>
            <consortium name="The Broad Institute Genome Sequencing Center for Infectious Disease"/>
            <person name="Wu L."/>
            <person name="Ma J."/>
        </authorList>
    </citation>
    <scope>NUCLEOTIDE SEQUENCE [LARGE SCALE GENOMIC DNA]</scope>
    <source>
        <strain evidence="11">CAIM 431</strain>
    </source>
</reference>
<evidence type="ECO:0000313" key="11">
    <source>
        <dbReference type="Proteomes" id="UP001597326"/>
    </source>
</evidence>
<comment type="catalytic activity">
    <reaction evidence="8">
        <text>thymidine + ATP = dTMP + ADP + H(+)</text>
        <dbReference type="Rhea" id="RHEA:19129"/>
        <dbReference type="ChEBI" id="CHEBI:15378"/>
        <dbReference type="ChEBI" id="CHEBI:17748"/>
        <dbReference type="ChEBI" id="CHEBI:30616"/>
        <dbReference type="ChEBI" id="CHEBI:63528"/>
        <dbReference type="ChEBI" id="CHEBI:456216"/>
        <dbReference type="EC" id="2.7.1.21"/>
    </reaction>
</comment>
<dbReference type="RefSeq" id="WP_343875151.1">
    <property type="nucleotide sequence ID" value="NZ_BAAAIX010000028.1"/>
</dbReference>
<evidence type="ECO:0000256" key="3">
    <source>
        <dbReference type="ARBA" id="ARBA00022634"/>
    </source>
</evidence>
<evidence type="ECO:0000256" key="5">
    <source>
        <dbReference type="ARBA" id="ARBA00022741"/>
    </source>
</evidence>
<evidence type="ECO:0000256" key="7">
    <source>
        <dbReference type="ARBA" id="ARBA00022840"/>
    </source>
</evidence>
<comment type="similarity">
    <text evidence="1 9">Belongs to the thymidine kinase family.</text>
</comment>
<gene>
    <name evidence="10" type="ORF">ACFSCS_01880</name>
</gene>
<dbReference type="PANTHER" id="PTHR11441:SF0">
    <property type="entry name" value="THYMIDINE KINASE, CYTOSOLIC"/>
    <property type="match status" value="1"/>
</dbReference>
<dbReference type="PIRSF" id="PIRSF035805">
    <property type="entry name" value="TK_cell"/>
    <property type="match status" value="1"/>
</dbReference>
<evidence type="ECO:0000313" key="10">
    <source>
        <dbReference type="EMBL" id="MFD1888933.1"/>
    </source>
</evidence>
<evidence type="ECO:0000256" key="1">
    <source>
        <dbReference type="ARBA" id="ARBA00007587"/>
    </source>
</evidence>
<protein>
    <recommendedName>
        <fullName evidence="2 8">Thymidine kinase</fullName>
        <ecNumber evidence="2 8">2.7.1.21</ecNumber>
    </recommendedName>
</protein>
<dbReference type="Gene3D" id="3.30.60.20">
    <property type="match status" value="1"/>
</dbReference>
<keyword evidence="4 8" id="KW-0808">Transferase</keyword>
<evidence type="ECO:0000256" key="9">
    <source>
        <dbReference type="RuleBase" id="RU004165"/>
    </source>
</evidence>
<name>A0ABW4RU44_9ACTN</name>
<dbReference type="Gene3D" id="3.40.50.300">
    <property type="entry name" value="P-loop containing nucleotide triphosphate hydrolases"/>
    <property type="match status" value="1"/>
</dbReference>
<proteinExistence type="inferred from homology"/>
<dbReference type="GO" id="GO:0004797">
    <property type="term" value="F:thymidine kinase activity"/>
    <property type="evidence" value="ECO:0007669"/>
    <property type="project" value="UniProtKB-EC"/>
</dbReference>
<dbReference type="SUPFAM" id="SSF57716">
    <property type="entry name" value="Glucocorticoid receptor-like (DNA-binding domain)"/>
    <property type="match status" value="1"/>
</dbReference>
<dbReference type="EMBL" id="JBHUFZ010000005">
    <property type="protein sequence ID" value="MFD1888933.1"/>
    <property type="molecule type" value="Genomic_DNA"/>
</dbReference>
<keyword evidence="11" id="KW-1185">Reference proteome</keyword>
<dbReference type="NCBIfam" id="NF003297">
    <property type="entry name" value="PRK04296.1-2"/>
    <property type="match status" value="1"/>
</dbReference>
<evidence type="ECO:0000256" key="4">
    <source>
        <dbReference type="ARBA" id="ARBA00022679"/>
    </source>
</evidence>
<comment type="caution">
    <text evidence="10">The sequence shown here is derived from an EMBL/GenBank/DDBJ whole genome shotgun (WGS) entry which is preliminary data.</text>
</comment>
<evidence type="ECO:0000256" key="6">
    <source>
        <dbReference type="ARBA" id="ARBA00022777"/>
    </source>
</evidence>
<dbReference type="PANTHER" id="PTHR11441">
    <property type="entry name" value="THYMIDINE KINASE"/>
    <property type="match status" value="1"/>
</dbReference>
<dbReference type="Proteomes" id="UP001597326">
    <property type="component" value="Unassembled WGS sequence"/>
</dbReference>
<keyword evidence="3 8" id="KW-0237">DNA synthesis</keyword>
<sequence>MAELVFFTGPMDCGKSTLALQMDYTQSSHGRAGQLFTRFDRAGEAVITSRIGLSRAATEVDDDFSFWEHVVALLTTGRKLDYIICDETQFFVASQIDDLARIVDELGIDVFAFGILSDFRTEMFPGSKRLVELADRVEMLQVQPLCWCGQRATHNARVVDGVMVVEGSQVVVGDVAGADQELALTVRYEVLCRKHHRQQLTKARSGAEPSPEPLPFD</sequence>
<dbReference type="SUPFAM" id="SSF52540">
    <property type="entry name" value="P-loop containing nucleoside triphosphate hydrolases"/>
    <property type="match status" value="1"/>
</dbReference>
<evidence type="ECO:0000256" key="2">
    <source>
        <dbReference type="ARBA" id="ARBA00012118"/>
    </source>
</evidence>
<organism evidence="10 11">
    <name type="scientific">Luteococcus peritonei</name>
    <dbReference type="NCBI Taxonomy" id="88874"/>
    <lineage>
        <taxon>Bacteria</taxon>
        <taxon>Bacillati</taxon>
        <taxon>Actinomycetota</taxon>
        <taxon>Actinomycetes</taxon>
        <taxon>Propionibacteriales</taxon>
        <taxon>Propionibacteriaceae</taxon>
        <taxon>Luteococcus</taxon>
    </lineage>
</organism>
<keyword evidence="5 8" id="KW-0547">Nucleotide-binding</keyword>
<dbReference type="InterPro" id="IPR027417">
    <property type="entry name" value="P-loop_NTPase"/>
</dbReference>
<keyword evidence="6 8" id="KW-0418">Kinase</keyword>
<keyword evidence="7 8" id="KW-0067">ATP-binding</keyword>
<dbReference type="InterPro" id="IPR001267">
    <property type="entry name" value="Thymidine_kinase"/>
</dbReference>
<dbReference type="EC" id="2.7.1.21" evidence="2 8"/>
<evidence type="ECO:0000256" key="8">
    <source>
        <dbReference type="RuleBase" id="RU000544"/>
    </source>
</evidence>
<dbReference type="Pfam" id="PF00265">
    <property type="entry name" value="TK"/>
    <property type="match status" value="1"/>
</dbReference>
<accession>A0ABW4RU44</accession>